<gene>
    <name evidence="4" type="ORF">V6R90_10075</name>
</gene>
<dbReference type="Proteomes" id="UP001482520">
    <property type="component" value="Unassembled WGS sequence"/>
</dbReference>
<dbReference type="PANTHER" id="PTHR13847:SF289">
    <property type="entry name" value="GLYCINE OXIDASE"/>
    <property type="match status" value="1"/>
</dbReference>
<dbReference type="PANTHER" id="PTHR13847">
    <property type="entry name" value="SARCOSINE DEHYDROGENASE-RELATED"/>
    <property type="match status" value="1"/>
</dbReference>
<comment type="caution">
    <text evidence="4">The sequence shown here is derived from an EMBL/GenBank/DDBJ whole genome shotgun (WGS) entry which is preliminary data.</text>
</comment>
<evidence type="ECO:0000256" key="2">
    <source>
        <dbReference type="SAM" id="MobiDB-lite"/>
    </source>
</evidence>
<dbReference type="PROSITE" id="PS51257">
    <property type="entry name" value="PROKAR_LIPOPROTEIN"/>
    <property type="match status" value="1"/>
</dbReference>
<evidence type="ECO:0000256" key="1">
    <source>
        <dbReference type="ARBA" id="ARBA00023002"/>
    </source>
</evidence>
<feature type="compositionally biased region" description="Pro residues" evidence="2">
    <location>
        <begin position="364"/>
        <end position="379"/>
    </location>
</feature>
<dbReference type="SUPFAM" id="SSF54373">
    <property type="entry name" value="FAD-linked reductases, C-terminal domain"/>
    <property type="match status" value="1"/>
</dbReference>
<feature type="compositionally biased region" description="Basic and acidic residues" evidence="2">
    <location>
        <begin position="354"/>
        <end position="363"/>
    </location>
</feature>
<feature type="compositionally biased region" description="Basic and acidic residues" evidence="2">
    <location>
        <begin position="291"/>
        <end position="319"/>
    </location>
</feature>
<dbReference type="EMBL" id="JBEGDP010000009">
    <property type="protein sequence ID" value="MEQ7847626.1"/>
    <property type="molecule type" value="Genomic_DNA"/>
</dbReference>
<proteinExistence type="predicted"/>
<feature type="region of interest" description="Disordered" evidence="2">
    <location>
        <begin position="273"/>
        <end position="319"/>
    </location>
</feature>
<evidence type="ECO:0000313" key="4">
    <source>
        <dbReference type="EMBL" id="MEQ7847626.1"/>
    </source>
</evidence>
<sequence>MRVRVLGAGVVGLACADELVRRGHEVEVVDPAPGGGASYAAAGMLAPTAEVWHGEEALLDLGLRSLALWPAAARRWGVALRTGGTLLVGRDDADLQQVERQAALLARLGRSVDVVGGRAARSLEPRLGTGIAGAALLPDEGSVAPRAVVAALLDRHRARLLPAPSAAPADRTVVATGIAATGLVRGVRGEILRLRSDDPPERTVRGWVHGEPVYVVPRADGEVVVGATSEEHDAPPVVTAGGVRRLLEAACRLLPGLDRAELLEATARDRPATADNLPLVGPAGPRWSAGRADRGHDAGTGGRESEGARDTATDGDRGPDGDTVLAVGLFRHGVLLAPLVAALVADHLDHGHVEPALDPRRLEPPAPPRSHPTHPPHPQPDGDRP</sequence>
<dbReference type="InterPro" id="IPR036188">
    <property type="entry name" value="FAD/NAD-bd_sf"/>
</dbReference>
<name>A0ABV1NYN3_9ACTN</name>
<dbReference type="Gene3D" id="3.30.9.10">
    <property type="entry name" value="D-Amino Acid Oxidase, subunit A, domain 2"/>
    <property type="match status" value="2"/>
</dbReference>
<reference evidence="4 5" key="1">
    <citation type="submission" date="2024-02" db="EMBL/GenBank/DDBJ databases">
        <title>Full genome sequence of Nocardioides kribbensis.</title>
        <authorList>
            <person name="Poletto B.L."/>
            <person name="Silva G."/>
            <person name="Galante D."/>
            <person name="Campos K.R."/>
            <person name="Santos M.B.N."/>
            <person name="Sacchi C.T."/>
        </authorList>
    </citation>
    <scope>NUCLEOTIDE SEQUENCE [LARGE SCALE GENOMIC DNA]</scope>
    <source>
        <strain evidence="4 5">O4R</strain>
    </source>
</reference>
<evidence type="ECO:0000259" key="3">
    <source>
        <dbReference type="Pfam" id="PF01266"/>
    </source>
</evidence>
<dbReference type="Gene3D" id="3.50.50.60">
    <property type="entry name" value="FAD/NAD(P)-binding domain"/>
    <property type="match status" value="2"/>
</dbReference>
<dbReference type="SUPFAM" id="SSF51905">
    <property type="entry name" value="FAD/NAD(P)-binding domain"/>
    <property type="match status" value="1"/>
</dbReference>
<organism evidence="4 5">
    <name type="scientific">Nocardioides kribbensis</name>
    <dbReference type="NCBI Taxonomy" id="305517"/>
    <lineage>
        <taxon>Bacteria</taxon>
        <taxon>Bacillati</taxon>
        <taxon>Actinomycetota</taxon>
        <taxon>Actinomycetes</taxon>
        <taxon>Propionibacteriales</taxon>
        <taxon>Nocardioidaceae</taxon>
        <taxon>Nocardioides</taxon>
    </lineage>
</organism>
<feature type="region of interest" description="Disordered" evidence="2">
    <location>
        <begin position="354"/>
        <end position="385"/>
    </location>
</feature>
<keyword evidence="5" id="KW-1185">Reference proteome</keyword>
<feature type="domain" description="FAD dependent oxidoreductase" evidence="3">
    <location>
        <begin position="3"/>
        <end position="346"/>
    </location>
</feature>
<accession>A0ABV1NYN3</accession>
<evidence type="ECO:0000313" key="5">
    <source>
        <dbReference type="Proteomes" id="UP001482520"/>
    </source>
</evidence>
<protein>
    <submittedName>
        <fullName evidence="4">FAD-dependent oxidoreductase</fullName>
    </submittedName>
</protein>
<dbReference type="RefSeq" id="WP_349804576.1">
    <property type="nucleotide sequence ID" value="NZ_JBEGDP010000009.1"/>
</dbReference>
<dbReference type="Pfam" id="PF01266">
    <property type="entry name" value="DAO"/>
    <property type="match status" value="1"/>
</dbReference>
<keyword evidence="1" id="KW-0560">Oxidoreductase</keyword>
<dbReference type="InterPro" id="IPR006076">
    <property type="entry name" value="FAD-dep_OxRdtase"/>
</dbReference>